<dbReference type="EMBL" id="PKPP01009484">
    <property type="protein sequence ID" value="PWA48146.1"/>
    <property type="molecule type" value="Genomic_DNA"/>
</dbReference>
<dbReference type="GO" id="GO:0003677">
    <property type="term" value="F:DNA binding"/>
    <property type="evidence" value="ECO:0007669"/>
    <property type="project" value="UniProtKB-KW"/>
</dbReference>
<protein>
    <submittedName>
        <fullName evidence="1">DNA-binding pseudobarrel domain-containing protein</fullName>
    </submittedName>
</protein>
<accession>A0A2U1LGM9</accession>
<keyword evidence="2" id="KW-1185">Reference proteome</keyword>
<evidence type="ECO:0000313" key="1">
    <source>
        <dbReference type="EMBL" id="PWA48146.1"/>
    </source>
</evidence>
<reference evidence="1 2" key="1">
    <citation type="journal article" date="2018" name="Mol. Plant">
        <title>The genome of Artemisia annua provides insight into the evolution of Asteraceae family and artemisinin biosynthesis.</title>
        <authorList>
            <person name="Shen Q."/>
            <person name="Zhang L."/>
            <person name="Liao Z."/>
            <person name="Wang S."/>
            <person name="Yan T."/>
            <person name="Shi P."/>
            <person name="Liu M."/>
            <person name="Fu X."/>
            <person name="Pan Q."/>
            <person name="Wang Y."/>
            <person name="Lv Z."/>
            <person name="Lu X."/>
            <person name="Zhang F."/>
            <person name="Jiang W."/>
            <person name="Ma Y."/>
            <person name="Chen M."/>
            <person name="Hao X."/>
            <person name="Li L."/>
            <person name="Tang Y."/>
            <person name="Lv G."/>
            <person name="Zhou Y."/>
            <person name="Sun X."/>
            <person name="Brodelius P.E."/>
            <person name="Rose J.K.C."/>
            <person name="Tang K."/>
        </authorList>
    </citation>
    <scope>NUCLEOTIDE SEQUENCE [LARGE SCALE GENOMIC DNA]</scope>
    <source>
        <strain evidence="2">cv. Huhao1</strain>
        <tissue evidence="1">Leaf</tissue>
    </source>
</reference>
<organism evidence="1 2">
    <name type="scientific">Artemisia annua</name>
    <name type="common">Sweet wormwood</name>
    <dbReference type="NCBI Taxonomy" id="35608"/>
    <lineage>
        <taxon>Eukaryota</taxon>
        <taxon>Viridiplantae</taxon>
        <taxon>Streptophyta</taxon>
        <taxon>Embryophyta</taxon>
        <taxon>Tracheophyta</taxon>
        <taxon>Spermatophyta</taxon>
        <taxon>Magnoliopsida</taxon>
        <taxon>eudicotyledons</taxon>
        <taxon>Gunneridae</taxon>
        <taxon>Pentapetalae</taxon>
        <taxon>asterids</taxon>
        <taxon>campanulids</taxon>
        <taxon>Asterales</taxon>
        <taxon>Asteraceae</taxon>
        <taxon>Asteroideae</taxon>
        <taxon>Anthemideae</taxon>
        <taxon>Artemisiinae</taxon>
        <taxon>Artemisia</taxon>
    </lineage>
</organism>
<proteinExistence type="predicted"/>
<dbReference type="AlphaFoldDB" id="A0A2U1LGM9"/>
<sequence>MGPQSSKFNSKTSNFASTSHFQPHRLCAPSSSTPRNMNLTNLVIQEEYPPSAIQIDAREAYSFQEVKTFKDFHIVVNGLCVDHELPDNIRSDYYRLCFQEKEFLHNGIPEHHSSKFVVGMIGETVNIYLNIKNCTLTTTTKEELDRWDNILEAFELWGMKVEFLRNKIHICRAFMFDSEAAVDIRNYTEAANELKLIEDEIPRVASEIKKLKQIATTCEGNLCFSKQKAEKYKDKFQELVDAPW</sequence>
<name>A0A2U1LGM9_ARTAN</name>
<dbReference type="OrthoDB" id="1909330at2759"/>
<gene>
    <name evidence="1" type="ORF">CTI12_AA493220</name>
</gene>
<dbReference type="Proteomes" id="UP000245207">
    <property type="component" value="Unassembled WGS sequence"/>
</dbReference>
<comment type="caution">
    <text evidence="1">The sequence shown here is derived from an EMBL/GenBank/DDBJ whole genome shotgun (WGS) entry which is preliminary data.</text>
</comment>
<evidence type="ECO:0000313" key="2">
    <source>
        <dbReference type="Proteomes" id="UP000245207"/>
    </source>
</evidence>
<keyword evidence="1" id="KW-0238">DNA-binding</keyword>